<evidence type="ECO:0000256" key="1">
    <source>
        <dbReference type="SAM" id="Coils"/>
    </source>
</evidence>
<feature type="coiled-coil region" evidence="1">
    <location>
        <begin position="189"/>
        <end position="265"/>
    </location>
</feature>
<sequence>MASGQTLEGSVIVDDHFSFFEDIQEQSTLITSTPFKQSNLLKIDEELVWKGPYESPKLFVKSDLGIDGQWKSTGGEVKKFTSKSYTLKWHGKTKQKLVVIQDDENESLQEKLVKSATLGNFKGHHVGQRSETIGNKNTLEGVQKSTSLSNDDKDKDKNKAENQTVAVNFPTEVPLAENDLKFTNSVCCCREVVSQLKRIEGDIQQLKNRTDSYEGKENSRPCKFNTCESEKANLRNNLEEANNIIKDLRAKVEYLEHEKVNLATALALQQKDYQACLNNLNQPNNITAEMSNNFETVQETKSSDRKQQADIIPSSSHMLNIENRYQTLSDTLDNESQTESTVPHNFSKRYETKPVNNQEESTGEHQNKQQNPKTREIGSDIIVIGDSIIKNIQPRKLSRKKVHKYTFPGKTAEEIEKEINFDSLKAIPSHVIVHAGTNNLPLESASECAQKIEKLAAKVKSQFPYSKIGLSGLTARRDVAMSEKIDEVNKELQHICMQLDVSFIDNTTIDDTCLNGSKLHLNAKGSAILAVHFIKFLKGGSASTSPSKRRQNYEDFQRSAILKLGELLKIIVPPDKGTRTRRRK</sequence>
<feature type="compositionally biased region" description="Basic and acidic residues" evidence="2">
    <location>
        <begin position="362"/>
        <end position="377"/>
    </location>
</feature>
<feature type="region of interest" description="Disordered" evidence="2">
    <location>
        <begin position="296"/>
        <end position="377"/>
    </location>
</feature>
<dbReference type="EMBL" id="CACRXK020012507">
    <property type="protein sequence ID" value="CAB4023450.1"/>
    <property type="molecule type" value="Genomic_DNA"/>
</dbReference>
<dbReference type="Proteomes" id="UP001152795">
    <property type="component" value="Unassembled WGS sequence"/>
</dbReference>
<keyword evidence="4" id="KW-1185">Reference proteome</keyword>
<organism evidence="3 4">
    <name type="scientific">Paramuricea clavata</name>
    <name type="common">Red gorgonian</name>
    <name type="synonym">Violescent sea-whip</name>
    <dbReference type="NCBI Taxonomy" id="317549"/>
    <lineage>
        <taxon>Eukaryota</taxon>
        <taxon>Metazoa</taxon>
        <taxon>Cnidaria</taxon>
        <taxon>Anthozoa</taxon>
        <taxon>Octocorallia</taxon>
        <taxon>Malacalcyonacea</taxon>
        <taxon>Plexauridae</taxon>
        <taxon>Paramuricea</taxon>
    </lineage>
</organism>
<dbReference type="InterPro" id="IPR036514">
    <property type="entry name" value="SGNH_hydro_sf"/>
</dbReference>
<accession>A0A6S7J156</accession>
<evidence type="ECO:0000256" key="2">
    <source>
        <dbReference type="SAM" id="MobiDB-lite"/>
    </source>
</evidence>
<reference evidence="3" key="1">
    <citation type="submission" date="2020-04" db="EMBL/GenBank/DDBJ databases">
        <authorList>
            <person name="Alioto T."/>
            <person name="Alioto T."/>
            <person name="Gomez Garrido J."/>
        </authorList>
    </citation>
    <scope>NUCLEOTIDE SEQUENCE</scope>
    <source>
        <strain evidence="3">A484AB</strain>
    </source>
</reference>
<evidence type="ECO:0000313" key="4">
    <source>
        <dbReference type="Proteomes" id="UP001152795"/>
    </source>
</evidence>
<feature type="compositionally biased region" description="Basic and acidic residues" evidence="2">
    <location>
        <begin position="150"/>
        <end position="160"/>
    </location>
</feature>
<proteinExistence type="predicted"/>
<feature type="compositionally biased region" description="Polar residues" evidence="2">
    <location>
        <begin position="313"/>
        <end position="344"/>
    </location>
</feature>
<protein>
    <submittedName>
        <fullName evidence="3">Uncharacterized protein</fullName>
    </submittedName>
</protein>
<dbReference type="Gene3D" id="3.40.50.1110">
    <property type="entry name" value="SGNH hydrolase"/>
    <property type="match status" value="1"/>
</dbReference>
<dbReference type="SUPFAM" id="SSF52266">
    <property type="entry name" value="SGNH hydrolase"/>
    <property type="match status" value="1"/>
</dbReference>
<dbReference type="OrthoDB" id="6003429at2759"/>
<feature type="compositionally biased region" description="Polar residues" evidence="2">
    <location>
        <begin position="129"/>
        <end position="149"/>
    </location>
</feature>
<name>A0A6S7J156_PARCT</name>
<dbReference type="AlphaFoldDB" id="A0A6S7J156"/>
<comment type="caution">
    <text evidence="3">The sequence shown here is derived from an EMBL/GenBank/DDBJ whole genome shotgun (WGS) entry which is preliminary data.</text>
</comment>
<keyword evidence="1" id="KW-0175">Coiled coil</keyword>
<evidence type="ECO:0000313" key="3">
    <source>
        <dbReference type="EMBL" id="CAB4023450.1"/>
    </source>
</evidence>
<gene>
    <name evidence="3" type="ORF">PACLA_8A017688</name>
</gene>
<feature type="region of interest" description="Disordered" evidence="2">
    <location>
        <begin position="124"/>
        <end position="162"/>
    </location>
</feature>